<accession>A0A143PFU2</accession>
<dbReference type="STRING" id="1855912.LuPra_00317"/>
<keyword evidence="4" id="KW-1185">Reference proteome</keyword>
<protein>
    <submittedName>
        <fullName evidence="3">Uncharacterized protein</fullName>
    </submittedName>
</protein>
<name>A0A143PFU2_LUTPR</name>
<reference evidence="4" key="2">
    <citation type="submission" date="2016-04" db="EMBL/GenBank/DDBJ databases">
        <title>First Complete Genome Sequence of a Subdivision 6 Acidobacterium.</title>
        <authorList>
            <person name="Huang S."/>
            <person name="Vieira S."/>
            <person name="Bunk B."/>
            <person name="Riedel T."/>
            <person name="Sproeer C."/>
            <person name="Overmann J."/>
        </authorList>
    </citation>
    <scope>NUCLEOTIDE SEQUENCE [LARGE SCALE GENOMIC DNA]</scope>
    <source>
        <strain evidence="4">DSM 100886 HEG_-6_39</strain>
    </source>
</reference>
<feature type="signal peptide" evidence="2">
    <location>
        <begin position="1"/>
        <end position="21"/>
    </location>
</feature>
<dbReference type="AlphaFoldDB" id="A0A143PFU2"/>
<proteinExistence type="predicted"/>
<reference evidence="3 4" key="1">
    <citation type="journal article" date="2016" name="Genome Announc.">
        <title>First Complete Genome Sequence of a Subdivision 6 Acidobacterium Strain.</title>
        <authorList>
            <person name="Huang S."/>
            <person name="Vieira S."/>
            <person name="Bunk B."/>
            <person name="Riedel T."/>
            <person name="Sproer C."/>
            <person name="Overmann J."/>
        </authorList>
    </citation>
    <scope>NUCLEOTIDE SEQUENCE [LARGE SCALE GENOMIC DNA]</scope>
    <source>
        <strain evidence="4">DSM 100886 HEG_-6_39</strain>
    </source>
</reference>
<gene>
    <name evidence="3" type="ORF">LuPra_00317</name>
</gene>
<evidence type="ECO:0000313" key="3">
    <source>
        <dbReference type="EMBL" id="AMY07150.1"/>
    </source>
</evidence>
<evidence type="ECO:0000256" key="1">
    <source>
        <dbReference type="SAM" id="MobiDB-lite"/>
    </source>
</evidence>
<keyword evidence="2" id="KW-0732">Signal</keyword>
<organism evidence="3 4">
    <name type="scientific">Luteitalea pratensis</name>
    <dbReference type="NCBI Taxonomy" id="1855912"/>
    <lineage>
        <taxon>Bacteria</taxon>
        <taxon>Pseudomonadati</taxon>
        <taxon>Acidobacteriota</taxon>
        <taxon>Vicinamibacteria</taxon>
        <taxon>Vicinamibacterales</taxon>
        <taxon>Vicinamibacteraceae</taxon>
        <taxon>Luteitalea</taxon>
    </lineage>
</organism>
<dbReference type="Proteomes" id="UP000076079">
    <property type="component" value="Chromosome"/>
</dbReference>
<feature type="region of interest" description="Disordered" evidence="1">
    <location>
        <begin position="39"/>
        <end position="58"/>
    </location>
</feature>
<dbReference type="EMBL" id="CP015136">
    <property type="protein sequence ID" value="AMY07150.1"/>
    <property type="molecule type" value="Genomic_DNA"/>
</dbReference>
<evidence type="ECO:0000313" key="4">
    <source>
        <dbReference type="Proteomes" id="UP000076079"/>
    </source>
</evidence>
<evidence type="ECO:0000256" key="2">
    <source>
        <dbReference type="SAM" id="SignalP"/>
    </source>
</evidence>
<dbReference type="KEGG" id="abac:LuPra_00317"/>
<sequence precursor="true">MTPFAVLFAALSLCMSMPASTTNDEPDVRRAIICAWADDATGPTPAHRPNRSGPLPER</sequence>
<feature type="chain" id="PRO_5007511248" evidence="2">
    <location>
        <begin position="22"/>
        <end position="58"/>
    </location>
</feature>